<dbReference type="SUPFAM" id="SSF51126">
    <property type="entry name" value="Pectin lyase-like"/>
    <property type="match status" value="1"/>
</dbReference>
<evidence type="ECO:0000313" key="2">
    <source>
        <dbReference type="EMBL" id="TQM66226.1"/>
    </source>
</evidence>
<sequence length="743" mass="80985">MLINLATNPSFETVVLNLGDVNGSNASTTIVGCSTTGSGLKITPQVDSTGDHILRATYTTPPTADTAIGLTSANITTNREYTLLVELRASRELNLKLQIRGASGDLYAVGTQWQSLRLIGSAGSGALATSTGVLIPASAAARLGDWIEVKTVCLLDGSFEGPYFDGTIPEAEWAGEPHKSQSLLSEEALSTVNGDIERWSSGEARPHTDFMPVRNVRKYGATGDGVTDDTAALQAALDVGDSTAIVFLPAGCYRITKPITWDPYRAQLHGQDASVFCDISNPNTYAVRVCSSARFPGGSPARNTLVTNGGIEFYTTNFRCNGMLFKGAVGNDSQVGGSYESGRRKNGHLTVSNMVLRGFNIAHSIEDYTYMAGFRDSVFRYNKTALYMPKSGIDRGERVYYENCAFTNNDRYTWMIHMEATETFQFINCSFDWMAMFLRVDDGSKVNLISCHIESPSDPRPPAGQYDPSPMLRDNEILLGIGGDQFNNRCFVNVTGTGALNITNSVITLNYYEMDQTVNPLPFVFHISPWASVNIHQSYMKTPSVRALSSGGGRLTISQPKFWTQDEFIPMLGLNTKHNRLRDGQFPRATVSDTWGHLNGGTGAATAVTSPVIHSSSIRMVHGTTAAAELRVTLPVSGPLRVAGVSVKLRADGTRPAGKINTVRMDFLDRTGTVLGSMYDEFGRNPITLSSTKWTTYQLVRDVDHETWWNSDLVTNMRIAFVRSSGSNGETFYVGEAFVNYFG</sequence>
<gene>
    <name evidence="2" type="ORF">FB466_1060</name>
</gene>
<protein>
    <submittedName>
        <fullName evidence="2">Pectate lyase-like protein</fullName>
    </submittedName>
</protein>
<dbReference type="RefSeq" id="WP_211344754.1">
    <property type="nucleotide sequence ID" value="NZ_BAAAYS010000014.1"/>
</dbReference>
<dbReference type="Gene3D" id="2.160.20.10">
    <property type="entry name" value="Single-stranded right-handed beta-helix, Pectin lyase-like"/>
    <property type="match status" value="1"/>
</dbReference>
<evidence type="ECO:0000259" key="1">
    <source>
        <dbReference type="Pfam" id="PF12708"/>
    </source>
</evidence>
<dbReference type="Proteomes" id="UP000318331">
    <property type="component" value="Unassembled WGS sequence"/>
</dbReference>
<dbReference type="EMBL" id="VFPN01000001">
    <property type="protein sequence ID" value="TQM66226.1"/>
    <property type="molecule type" value="Genomic_DNA"/>
</dbReference>
<reference evidence="2 3" key="1">
    <citation type="submission" date="2019-06" db="EMBL/GenBank/DDBJ databases">
        <title>Sequencing the genomes of 1000 actinobacteria strains.</title>
        <authorList>
            <person name="Klenk H.-P."/>
        </authorList>
    </citation>
    <scope>NUCLEOTIDE SEQUENCE [LARGE SCALE GENOMIC DNA]</scope>
    <source>
        <strain evidence="2 3">DSM 18031</strain>
    </source>
</reference>
<dbReference type="InterPro" id="IPR024535">
    <property type="entry name" value="RHGA/B-epi-like_pectate_lyase"/>
</dbReference>
<feature type="domain" description="Rhamnogalacturonase A/B/Epimerase-like pectate lyase" evidence="1">
    <location>
        <begin position="213"/>
        <end position="273"/>
    </location>
</feature>
<dbReference type="InterPro" id="IPR011050">
    <property type="entry name" value="Pectin_lyase_fold/virulence"/>
</dbReference>
<dbReference type="AlphaFoldDB" id="A0A543I6I9"/>
<dbReference type="GO" id="GO:0016829">
    <property type="term" value="F:lyase activity"/>
    <property type="evidence" value="ECO:0007669"/>
    <property type="project" value="UniProtKB-KW"/>
</dbReference>
<keyword evidence="3" id="KW-1185">Reference proteome</keyword>
<accession>A0A543I6I9</accession>
<dbReference type="InterPro" id="IPR012334">
    <property type="entry name" value="Pectin_lyas_fold"/>
</dbReference>
<proteinExistence type="predicted"/>
<comment type="caution">
    <text evidence="2">The sequence shown here is derived from an EMBL/GenBank/DDBJ whole genome shotgun (WGS) entry which is preliminary data.</text>
</comment>
<evidence type="ECO:0000313" key="3">
    <source>
        <dbReference type="Proteomes" id="UP000318331"/>
    </source>
</evidence>
<dbReference type="Pfam" id="PF12708">
    <property type="entry name" value="Pect-lyase_RHGA_epim"/>
    <property type="match status" value="1"/>
</dbReference>
<keyword evidence="2" id="KW-0456">Lyase</keyword>
<organism evidence="2 3">
    <name type="scientific">Klugiella xanthotipulae</name>
    <dbReference type="NCBI Taxonomy" id="244735"/>
    <lineage>
        <taxon>Bacteria</taxon>
        <taxon>Bacillati</taxon>
        <taxon>Actinomycetota</taxon>
        <taxon>Actinomycetes</taxon>
        <taxon>Micrococcales</taxon>
        <taxon>Microbacteriaceae</taxon>
        <taxon>Klugiella</taxon>
    </lineage>
</organism>
<name>A0A543I6I9_9MICO</name>